<proteinExistence type="predicted"/>
<sequence>MGSQPTSQTQATHREALLFPSTERVHSSLIYSLRVPTTDNFIALMRVETPFAENRNHRMQQPLPRRRCSCPGSGVQNDRPNSTDRMLETGQDETLKRHLCKPCPLQARGLLELGLQRSLSTRTLNLPPLELASSHKVLA</sequence>
<protein>
    <submittedName>
        <fullName evidence="2">Uncharacterized protein</fullName>
    </submittedName>
</protein>
<name>A0A091ED92_FUKDA</name>
<keyword evidence="3" id="KW-1185">Reference proteome</keyword>
<organism evidence="2 3">
    <name type="scientific">Fukomys damarensis</name>
    <name type="common">Damaraland mole rat</name>
    <name type="synonym">Cryptomys damarensis</name>
    <dbReference type="NCBI Taxonomy" id="885580"/>
    <lineage>
        <taxon>Eukaryota</taxon>
        <taxon>Metazoa</taxon>
        <taxon>Chordata</taxon>
        <taxon>Craniata</taxon>
        <taxon>Vertebrata</taxon>
        <taxon>Euteleostomi</taxon>
        <taxon>Mammalia</taxon>
        <taxon>Eutheria</taxon>
        <taxon>Euarchontoglires</taxon>
        <taxon>Glires</taxon>
        <taxon>Rodentia</taxon>
        <taxon>Hystricomorpha</taxon>
        <taxon>Bathyergidae</taxon>
        <taxon>Fukomys</taxon>
    </lineage>
</organism>
<evidence type="ECO:0000256" key="1">
    <source>
        <dbReference type="SAM" id="MobiDB-lite"/>
    </source>
</evidence>
<evidence type="ECO:0000313" key="3">
    <source>
        <dbReference type="Proteomes" id="UP000028990"/>
    </source>
</evidence>
<reference evidence="2 3" key="1">
    <citation type="submission" date="2013-11" db="EMBL/GenBank/DDBJ databases">
        <title>The Damaraland mole rat (Fukomys damarensis) genome and evolution of African mole rats.</title>
        <authorList>
            <person name="Gladyshev V.N."/>
            <person name="Fang X."/>
        </authorList>
    </citation>
    <scope>NUCLEOTIDE SEQUENCE [LARGE SCALE GENOMIC DNA]</scope>
    <source>
        <tissue evidence="2">Liver</tissue>
    </source>
</reference>
<dbReference type="Proteomes" id="UP000028990">
    <property type="component" value="Unassembled WGS sequence"/>
</dbReference>
<feature type="region of interest" description="Disordered" evidence="1">
    <location>
        <begin position="55"/>
        <end position="86"/>
    </location>
</feature>
<accession>A0A091ED92</accession>
<evidence type="ECO:0000313" key="2">
    <source>
        <dbReference type="EMBL" id="KFO33311.1"/>
    </source>
</evidence>
<dbReference type="EMBL" id="KN122104">
    <property type="protein sequence ID" value="KFO33311.1"/>
    <property type="molecule type" value="Genomic_DNA"/>
</dbReference>
<dbReference type="AlphaFoldDB" id="A0A091ED92"/>
<gene>
    <name evidence="2" type="ORF">H920_05499</name>
</gene>